<keyword evidence="1" id="KW-0472">Membrane</keyword>
<gene>
    <name evidence="2" type="ORF">EYZ11_012399</name>
</gene>
<feature type="transmembrane region" description="Helical" evidence="1">
    <location>
        <begin position="6"/>
        <end position="21"/>
    </location>
</feature>
<protein>
    <submittedName>
        <fullName evidence="2">Uncharacterized protein</fullName>
    </submittedName>
</protein>
<keyword evidence="1" id="KW-0812">Transmembrane</keyword>
<organism evidence="2 3">
    <name type="scientific">Aspergillus tanneri</name>
    <dbReference type="NCBI Taxonomy" id="1220188"/>
    <lineage>
        <taxon>Eukaryota</taxon>
        <taxon>Fungi</taxon>
        <taxon>Dikarya</taxon>
        <taxon>Ascomycota</taxon>
        <taxon>Pezizomycotina</taxon>
        <taxon>Eurotiomycetes</taxon>
        <taxon>Eurotiomycetidae</taxon>
        <taxon>Eurotiales</taxon>
        <taxon>Aspergillaceae</taxon>
        <taxon>Aspergillus</taxon>
        <taxon>Aspergillus subgen. Circumdati</taxon>
    </lineage>
</organism>
<dbReference type="VEuPathDB" id="FungiDB:EYZ11_012399"/>
<dbReference type="Proteomes" id="UP000308092">
    <property type="component" value="Unassembled WGS sequence"/>
</dbReference>
<evidence type="ECO:0000256" key="1">
    <source>
        <dbReference type="SAM" id="Phobius"/>
    </source>
</evidence>
<name>A0A4S3J0C2_9EURO</name>
<accession>A0A4S3J0C2</accession>
<dbReference type="EMBL" id="SOSA01000922">
    <property type="protein sequence ID" value="THC88159.1"/>
    <property type="molecule type" value="Genomic_DNA"/>
</dbReference>
<comment type="caution">
    <text evidence="2">The sequence shown here is derived from an EMBL/GenBank/DDBJ whole genome shotgun (WGS) entry which is preliminary data.</text>
</comment>
<evidence type="ECO:0000313" key="3">
    <source>
        <dbReference type="Proteomes" id="UP000308092"/>
    </source>
</evidence>
<keyword evidence="1" id="KW-1133">Transmembrane helix</keyword>
<reference evidence="2 3" key="1">
    <citation type="submission" date="2019-03" db="EMBL/GenBank/DDBJ databases">
        <title>The genome sequence of a newly discovered highly antifungal drug resistant Aspergillus species, Aspergillus tanneri NIH 1004.</title>
        <authorList>
            <person name="Mounaud S."/>
            <person name="Singh I."/>
            <person name="Joardar V."/>
            <person name="Pakala S."/>
            <person name="Pakala S."/>
            <person name="Venepally P."/>
            <person name="Hoover J."/>
            <person name="Nierman W."/>
            <person name="Chung J."/>
            <person name="Losada L."/>
        </authorList>
    </citation>
    <scope>NUCLEOTIDE SEQUENCE [LARGE SCALE GENOMIC DNA]</scope>
    <source>
        <strain evidence="2 3">NIH1004</strain>
    </source>
</reference>
<sequence length="40" mass="4801">MPLHGFISKAGVFLIYLWFLYNENIRLRERYVDLDSIALL</sequence>
<proteinExistence type="predicted"/>
<dbReference type="AlphaFoldDB" id="A0A4S3J0C2"/>
<keyword evidence="3" id="KW-1185">Reference proteome</keyword>
<evidence type="ECO:0000313" key="2">
    <source>
        <dbReference type="EMBL" id="THC88159.1"/>
    </source>
</evidence>